<evidence type="ECO:0000256" key="5">
    <source>
        <dbReference type="ARBA" id="ARBA00023065"/>
    </source>
</evidence>
<sequence>MNIHIRKGHDLKLVGAPAKLIQDINDSTFIKLHPSDFPGVKPKLLVKVGETLKKGQAVFNDKNNPNILFTSPNAGIVEDIYFGERRRIESITIRVDEDGEEMSFDQYTLGKISELDSKIVTDILCKSGLWQTLRRRPFSKIAIPYSPPKSIFISTMSTAPFAADLEVVLDKIPKDNIQAGINILQLLTTGSVNLVSPKKVINSKLSELKNVQQHTYSGPHPAGNVGIHVSQIDPIKNKDDSIWYISIQDVGLIGNLFLTGKQNYRKIITVAGSSIADRMHYSVNRGTLISDILSKNKVEKDSRIISGDVLSGSISNMDNAIGYYHESITVIPNVANRVFMGWIAPGFTKYSLSNTFMSKILPRKEQVLTTSMNGSKRSILPIGNIEKVMPLNILPTMLVKSIIANDIETMEQLGIYECDPEDFALCSFSDASKMDITGIIQDGLNFVEVEG</sequence>
<keyword evidence="6" id="KW-0830">Ubiquinone</keyword>
<dbReference type="Pfam" id="PF05896">
    <property type="entry name" value="NQRA_N"/>
    <property type="match status" value="1"/>
</dbReference>
<accession>A0A381SVJ3</accession>
<keyword evidence="7" id="KW-0739">Sodium transport</keyword>
<dbReference type="NCBIfam" id="NF003761">
    <property type="entry name" value="PRK05352.1-4"/>
    <property type="match status" value="1"/>
</dbReference>
<evidence type="ECO:0000256" key="1">
    <source>
        <dbReference type="ARBA" id="ARBA00022448"/>
    </source>
</evidence>
<feature type="domain" description="NqrA second alpha/beta" evidence="10">
    <location>
        <begin position="116"/>
        <end position="261"/>
    </location>
</feature>
<dbReference type="AlphaFoldDB" id="A0A381SVJ3"/>
<evidence type="ECO:0000259" key="9">
    <source>
        <dbReference type="Pfam" id="PF11973"/>
    </source>
</evidence>
<keyword evidence="2" id="KW-1278">Translocase</keyword>
<reference evidence="11" key="1">
    <citation type="submission" date="2018-05" db="EMBL/GenBank/DDBJ databases">
        <authorList>
            <person name="Lanie J.A."/>
            <person name="Ng W.-L."/>
            <person name="Kazmierczak K.M."/>
            <person name="Andrzejewski T.M."/>
            <person name="Davidsen T.M."/>
            <person name="Wayne K.J."/>
            <person name="Tettelin H."/>
            <person name="Glass J.I."/>
            <person name="Rusch D."/>
            <person name="Podicherti R."/>
            <person name="Tsui H.-C.T."/>
            <person name="Winkler M.E."/>
        </authorList>
    </citation>
    <scope>NUCLEOTIDE SEQUENCE</scope>
</reference>
<evidence type="ECO:0000259" key="8">
    <source>
        <dbReference type="Pfam" id="PF05896"/>
    </source>
</evidence>
<keyword evidence="3" id="KW-0520">NAD</keyword>
<protein>
    <submittedName>
        <fullName evidence="11">Uncharacterized protein</fullName>
    </submittedName>
</protein>
<dbReference type="InterPro" id="IPR056147">
    <property type="entry name" value="NQRA_N"/>
</dbReference>
<feature type="domain" description="NqrA N-terminal barrel-sandwich hybrid" evidence="8">
    <location>
        <begin position="3"/>
        <end position="96"/>
    </location>
</feature>
<evidence type="ECO:0000256" key="4">
    <source>
        <dbReference type="ARBA" id="ARBA00023053"/>
    </source>
</evidence>
<name>A0A381SVJ3_9ZZZZ</name>
<proteinExistence type="inferred from homology"/>
<gene>
    <name evidence="11" type="ORF">METZ01_LOCUS60840</name>
</gene>
<dbReference type="NCBIfam" id="TIGR01936">
    <property type="entry name" value="nqrA"/>
    <property type="match status" value="1"/>
</dbReference>
<dbReference type="Pfam" id="PF11973">
    <property type="entry name" value="NQRA_SLBB"/>
    <property type="match status" value="1"/>
</dbReference>
<evidence type="ECO:0000256" key="3">
    <source>
        <dbReference type="ARBA" id="ARBA00023027"/>
    </source>
</evidence>
<evidence type="ECO:0000256" key="2">
    <source>
        <dbReference type="ARBA" id="ARBA00022967"/>
    </source>
</evidence>
<evidence type="ECO:0000256" key="7">
    <source>
        <dbReference type="ARBA" id="ARBA00023201"/>
    </source>
</evidence>
<dbReference type="GO" id="GO:0006814">
    <property type="term" value="P:sodium ion transport"/>
    <property type="evidence" value="ECO:0007669"/>
    <property type="project" value="UniProtKB-KW"/>
</dbReference>
<dbReference type="EMBL" id="UINC01003630">
    <property type="protein sequence ID" value="SVA07986.1"/>
    <property type="molecule type" value="Genomic_DNA"/>
</dbReference>
<keyword evidence="5" id="KW-0406">Ion transport</keyword>
<dbReference type="Pfam" id="PF24836">
    <property type="entry name" value="NQRA_2nd"/>
    <property type="match status" value="1"/>
</dbReference>
<keyword evidence="4" id="KW-0915">Sodium</keyword>
<dbReference type="GO" id="GO:0016655">
    <property type="term" value="F:oxidoreductase activity, acting on NAD(P)H, quinone or similar compound as acceptor"/>
    <property type="evidence" value="ECO:0007669"/>
    <property type="project" value="InterPro"/>
</dbReference>
<dbReference type="InterPro" id="IPR008703">
    <property type="entry name" value="NqrA"/>
</dbReference>
<keyword evidence="1" id="KW-0813">Transport</keyword>
<dbReference type="PANTHER" id="PTHR37839:SF1">
    <property type="entry name" value="NA(+)-TRANSLOCATING NADH-QUINONE REDUCTASE SUBUNIT A"/>
    <property type="match status" value="1"/>
</dbReference>
<dbReference type="InterPro" id="IPR056148">
    <property type="entry name" value="NQRA_2nd"/>
</dbReference>
<evidence type="ECO:0000313" key="11">
    <source>
        <dbReference type="EMBL" id="SVA07986.1"/>
    </source>
</evidence>
<evidence type="ECO:0000256" key="6">
    <source>
        <dbReference type="ARBA" id="ARBA00023075"/>
    </source>
</evidence>
<dbReference type="HAMAP" id="MF_00425">
    <property type="entry name" value="NqrA"/>
    <property type="match status" value="1"/>
</dbReference>
<feature type="domain" description="Na(+)-translocating NADH-quinone reductase subunit A C-terminal" evidence="9">
    <location>
        <begin position="267"/>
        <end position="314"/>
    </location>
</feature>
<organism evidence="11">
    <name type="scientific">marine metagenome</name>
    <dbReference type="NCBI Taxonomy" id="408172"/>
    <lineage>
        <taxon>unclassified sequences</taxon>
        <taxon>metagenomes</taxon>
        <taxon>ecological metagenomes</taxon>
    </lineage>
</organism>
<dbReference type="InterPro" id="IPR022615">
    <property type="entry name" value="NqrA_C_domain"/>
</dbReference>
<dbReference type="PANTHER" id="PTHR37839">
    <property type="entry name" value="NA(+)-TRANSLOCATING NADH-QUINONE REDUCTASE SUBUNIT A"/>
    <property type="match status" value="1"/>
</dbReference>
<evidence type="ECO:0000259" key="10">
    <source>
        <dbReference type="Pfam" id="PF24836"/>
    </source>
</evidence>